<name>A0ABY3WPJ8_9ACTN</name>
<evidence type="ECO:0000313" key="2">
    <source>
        <dbReference type="Proteomes" id="UP000828924"/>
    </source>
</evidence>
<keyword evidence="2" id="KW-1185">Reference proteome</keyword>
<organism evidence="1 2">
    <name type="scientific">Streptomyces formicae</name>
    <dbReference type="NCBI Taxonomy" id="1616117"/>
    <lineage>
        <taxon>Bacteria</taxon>
        <taxon>Bacillati</taxon>
        <taxon>Actinomycetota</taxon>
        <taxon>Actinomycetes</taxon>
        <taxon>Kitasatosporales</taxon>
        <taxon>Streptomycetaceae</taxon>
        <taxon>Streptomyces</taxon>
    </lineage>
</organism>
<dbReference type="Proteomes" id="UP000828924">
    <property type="component" value="Chromosome"/>
</dbReference>
<proteinExistence type="predicted"/>
<reference evidence="1 2" key="1">
    <citation type="submission" date="2021-03" db="EMBL/GenBank/DDBJ databases">
        <title>Complete genome of Streptomyces formicae strain 1H-GS9 (DSM 100524).</title>
        <authorList>
            <person name="Atanasov K.E."/>
            <person name="Altabella T."/>
            <person name="Ferrer A."/>
        </authorList>
    </citation>
    <scope>NUCLEOTIDE SEQUENCE [LARGE SCALE GENOMIC DNA]</scope>
    <source>
        <strain evidence="1 2">1H-GS9</strain>
    </source>
</reference>
<dbReference type="EMBL" id="CP071872">
    <property type="protein sequence ID" value="UNM13389.1"/>
    <property type="molecule type" value="Genomic_DNA"/>
</dbReference>
<gene>
    <name evidence="1" type="ORF">J4032_19575</name>
</gene>
<evidence type="ECO:0000313" key="1">
    <source>
        <dbReference type="EMBL" id="UNM13389.1"/>
    </source>
</evidence>
<protein>
    <recommendedName>
        <fullName evidence="3">DUF4280 domain-containing protein</fullName>
    </recommendedName>
</protein>
<evidence type="ECO:0008006" key="3">
    <source>
        <dbReference type="Google" id="ProtNLM"/>
    </source>
</evidence>
<sequence>MSGNLVNGGTTISCPHGGRVAAAAASSSAVRVDRHPVPAADGVFTVSGCPHTVDGVPQPCTTVRWTPAAGGVLIDGAPVLLHTTSAVCFSAALVPQGPPVVKAAEREVASR</sequence>
<accession>A0ABY3WPJ8</accession>